<evidence type="ECO:0000256" key="10">
    <source>
        <dbReference type="ARBA" id="ARBA00048970"/>
    </source>
</evidence>
<evidence type="ECO:0000256" key="3">
    <source>
        <dbReference type="ARBA" id="ARBA00022679"/>
    </source>
</evidence>
<dbReference type="AlphaFoldDB" id="K1YVP7"/>
<name>K1YVP7_9BACT</name>
<evidence type="ECO:0000256" key="11">
    <source>
        <dbReference type="HAMAP-Rule" id="MF_01547"/>
    </source>
</evidence>
<keyword evidence="3 11" id="KW-0808">Transferase</keyword>
<reference evidence="15" key="1">
    <citation type="journal article" date="2012" name="Science">
        <title>Fermentation, hydrogen, and sulfur metabolism in multiple uncultivated bacterial phyla.</title>
        <authorList>
            <person name="Wrighton K.C."/>
            <person name="Thomas B.C."/>
            <person name="Sharon I."/>
            <person name="Miller C.S."/>
            <person name="Castelle C.J."/>
            <person name="VerBerkmoes N.C."/>
            <person name="Wilkins M.J."/>
            <person name="Hettich R.L."/>
            <person name="Lipton M.S."/>
            <person name="Williams K.H."/>
            <person name="Long P.E."/>
            <person name="Banfield J.F."/>
        </authorList>
    </citation>
    <scope>NUCLEOTIDE SEQUENCE [LARGE SCALE GENOMIC DNA]</scope>
</reference>
<keyword evidence="11" id="KW-0963">Cytoplasm</keyword>
<evidence type="ECO:0000256" key="8">
    <source>
        <dbReference type="ARBA" id="ARBA00041995"/>
    </source>
</evidence>
<keyword evidence="4 11" id="KW-0949">S-adenosyl-L-methionine</keyword>
<comment type="subcellular location">
    <subcellularLocation>
        <location evidence="11">Cytoplasm</location>
    </subcellularLocation>
</comment>
<dbReference type="GO" id="GO:0008650">
    <property type="term" value="F:rRNA (uridine-2'-O-)-methyltransferase activity"/>
    <property type="evidence" value="ECO:0007669"/>
    <property type="project" value="UniProtKB-UniRule"/>
</dbReference>
<evidence type="ECO:0000256" key="7">
    <source>
        <dbReference type="ARBA" id="ARBA00041129"/>
    </source>
</evidence>
<evidence type="ECO:0000256" key="13">
    <source>
        <dbReference type="SAM" id="MobiDB-lite"/>
    </source>
</evidence>
<comment type="caution">
    <text evidence="15">The sequence shown here is derived from an EMBL/GenBank/DDBJ whole genome shotgun (WGS) entry which is preliminary data.</text>
</comment>
<proteinExistence type="inferred from homology"/>
<dbReference type="SUPFAM" id="SSF53335">
    <property type="entry name" value="S-adenosyl-L-methionine-dependent methyltransferases"/>
    <property type="match status" value="1"/>
</dbReference>
<feature type="binding site" evidence="11">
    <location>
        <position position="117"/>
    </location>
    <ligand>
        <name>S-adenosyl-L-methionine</name>
        <dbReference type="ChEBI" id="CHEBI:59789"/>
    </ligand>
</feature>
<dbReference type="PIRSF" id="PIRSF005461">
    <property type="entry name" value="23S_rRNA_mtase"/>
    <property type="match status" value="1"/>
</dbReference>
<dbReference type="Gene3D" id="3.40.50.150">
    <property type="entry name" value="Vaccinia Virus protein VP39"/>
    <property type="match status" value="1"/>
</dbReference>
<dbReference type="PANTHER" id="PTHR10920:SF13">
    <property type="entry name" value="PRE-RRNA 2'-O-RIBOSE RNA METHYLTRANSFERASE FTSJ3"/>
    <property type="match status" value="1"/>
</dbReference>
<feature type="domain" description="Ribosomal RNA methyltransferase FtsJ" evidence="14">
    <location>
        <begin position="83"/>
        <end position="303"/>
    </location>
</feature>
<feature type="binding site" evidence="11">
    <location>
        <position position="135"/>
    </location>
    <ligand>
        <name>S-adenosyl-L-methionine</name>
        <dbReference type="ChEBI" id="CHEBI:59789"/>
    </ligand>
</feature>
<dbReference type="InterPro" id="IPR002877">
    <property type="entry name" value="RNA_MeTrfase_FtsJ_dom"/>
</dbReference>
<feature type="active site" description="Proton acceptor" evidence="11 12">
    <location>
        <position position="260"/>
    </location>
</feature>
<evidence type="ECO:0000256" key="1">
    <source>
        <dbReference type="ARBA" id="ARBA00022552"/>
    </source>
</evidence>
<evidence type="ECO:0000259" key="14">
    <source>
        <dbReference type="Pfam" id="PF01728"/>
    </source>
</evidence>
<dbReference type="Pfam" id="PF01728">
    <property type="entry name" value="FtsJ"/>
    <property type="match status" value="1"/>
</dbReference>
<dbReference type="PANTHER" id="PTHR10920">
    <property type="entry name" value="RIBOSOMAL RNA METHYLTRANSFERASE"/>
    <property type="match status" value="1"/>
</dbReference>
<evidence type="ECO:0000256" key="12">
    <source>
        <dbReference type="PIRSR" id="PIRSR005461-1"/>
    </source>
</evidence>
<accession>K1YVP7</accession>
<dbReference type="InterPro" id="IPR015507">
    <property type="entry name" value="rRNA-MeTfrase_E"/>
</dbReference>
<keyword evidence="1 11" id="KW-0698">rRNA processing</keyword>
<dbReference type="HAMAP" id="MF_01547">
    <property type="entry name" value="RNA_methyltr_E"/>
    <property type="match status" value="1"/>
</dbReference>
<comment type="function">
    <text evidence="5 11">Specifically methylates the uridine in position 2552 of 23S rRNA at the 2'-O position of the ribose in the fully assembled 50S ribosomal subunit.</text>
</comment>
<evidence type="ECO:0000313" key="15">
    <source>
        <dbReference type="EMBL" id="EKD29344.1"/>
    </source>
</evidence>
<feature type="binding site" evidence="11">
    <location>
        <position position="220"/>
    </location>
    <ligand>
        <name>S-adenosyl-L-methionine</name>
        <dbReference type="ChEBI" id="CHEBI:59789"/>
    </ligand>
</feature>
<comment type="catalytic activity">
    <reaction evidence="10 11">
        <text>uridine(2552) in 23S rRNA + S-adenosyl-L-methionine = 2'-O-methyluridine(2552) in 23S rRNA + S-adenosyl-L-homocysteine + H(+)</text>
        <dbReference type="Rhea" id="RHEA:42720"/>
        <dbReference type="Rhea" id="RHEA-COMP:10202"/>
        <dbReference type="Rhea" id="RHEA-COMP:10203"/>
        <dbReference type="ChEBI" id="CHEBI:15378"/>
        <dbReference type="ChEBI" id="CHEBI:57856"/>
        <dbReference type="ChEBI" id="CHEBI:59789"/>
        <dbReference type="ChEBI" id="CHEBI:65315"/>
        <dbReference type="ChEBI" id="CHEBI:74478"/>
        <dbReference type="EC" id="2.1.1.166"/>
    </reaction>
</comment>
<gene>
    <name evidence="11" type="primary">rlmE</name>
    <name evidence="11" type="synonym">ftsJ</name>
    <name evidence="11" type="synonym">rrmJ</name>
    <name evidence="15" type="ORF">ACD_78C00439G0002</name>
</gene>
<feature type="binding site" evidence="11">
    <location>
        <position position="115"/>
    </location>
    <ligand>
        <name>S-adenosyl-L-methionine</name>
        <dbReference type="ChEBI" id="CHEBI:59789"/>
    </ligand>
</feature>
<dbReference type="InterPro" id="IPR029063">
    <property type="entry name" value="SAM-dependent_MTases_sf"/>
</dbReference>
<evidence type="ECO:0000256" key="2">
    <source>
        <dbReference type="ARBA" id="ARBA00022603"/>
    </source>
</evidence>
<protein>
    <recommendedName>
        <fullName evidence="7 11">Ribosomal RNA large subunit methyltransferase E</fullName>
        <ecNumber evidence="6 11">2.1.1.166</ecNumber>
    </recommendedName>
    <alternativeName>
        <fullName evidence="9 11">23S rRNA Um2552 methyltransferase</fullName>
    </alternativeName>
    <alternativeName>
        <fullName evidence="8 11">rRNA (uridine-2'-O-)-methyltransferase</fullName>
    </alternativeName>
</protein>
<dbReference type="GO" id="GO:0005737">
    <property type="term" value="C:cytoplasm"/>
    <property type="evidence" value="ECO:0007669"/>
    <property type="project" value="UniProtKB-SubCell"/>
</dbReference>
<sequence>MSTIKSTPKKLTRTRRHTKLDKILAWEVPKKQKNIRTARDSGSAPQKKARDILAMTPKKKKKTGKPQYIVRDDYFYEAKRLGYRARSAFKLLDIQEKYNIIRTGMKVLDIASAPGSWLQVLAKMVGPTGIIAGVDIQKIEGLGYQNVHVFQGDVFVTEPIIEFLKGIHDNKETSQKRSNLNEEWVPKWGVQKKYDEWGTEWWVQRTIFSEVYKMDCITSDIAAHTTGQTGVDQYRSVELNLAILDIADIFLRKWGTLVLKVFVGEDIDDLIGPIKARYTVLHKCKPKACRERSFEEYFVCQGKKD</sequence>
<evidence type="ECO:0000256" key="6">
    <source>
        <dbReference type="ARBA" id="ARBA00038861"/>
    </source>
</evidence>
<evidence type="ECO:0000256" key="9">
    <source>
        <dbReference type="ARBA" id="ARBA00042745"/>
    </source>
</evidence>
<organism evidence="15">
    <name type="scientific">uncultured bacterium</name>
    <name type="common">gcode 4</name>
    <dbReference type="NCBI Taxonomy" id="1234023"/>
    <lineage>
        <taxon>Bacteria</taxon>
        <taxon>environmental samples</taxon>
    </lineage>
</organism>
<comment type="similarity">
    <text evidence="11">Belongs to the class I-like SAM-binding methyltransferase superfamily. RNA methyltransferase RlmE family.</text>
</comment>
<dbReference type="EC" id="2.1.1.166" evidence="6 11"/>
<dbReference type="InterPro" id="IPR050082">
    <property type="entry name" value="RNA_methyltr_RlmE"/>
</dbReference>
<keyword evidence="2 11" id="KW-0489">Methyltransferase</keyword>
<dbReference type="EMBL" id="AMFJ01034439">
    <property type="protein sequence ID" value="EKD29344.1"/>
    <property type="molecule type" value="Genomic_DNA"/>
</dbReference>
<feature type="binding site" evidence="11">
    <location>
        <position position="153"/>
    </location>
    <ligand>
        <name>S-adenosyl-L-methionine</name>
        <dbReference type="ChEBI" id="CHEBI:59789"/>
    </ligand>
</feature>
<evidence type="ECO:0000256" key="5">
    <source>
        <dbReference type="ARBA" id="ARBA00037569"/>
    </source>
</evidence>
<evidence type="ECO:0000256" key="4">
    <source>
        <dbReference type="ARBA" id="ARBA00022691"/>
    </source>
</evidence>
<feature type="region of interest" description="Disordered" evidence="13">
    <location>
        <begin position="31"/>
        <end position="51"/>
    </location>
</feature>